<evidence type="ECO:0000313" key="3">
    <source>
        <dbReference type="Proteomes" id="UP001312865"/>
    </source>
</evidence>
<feature type="transmembrane region" description="Helical" evidence="1">
    <location>
        <begin position="20"/>
        <end position="39"/>
    </location>
</feature>
<organism evidence="2 3">
    <name type="scientific">Bacillus spongiae</name>
    <dbReference type="NCBI Taxonomy" id="2683610"/>
    <lineage>
        <taxon>Bacteria</taxon>
        <taxon>Bacillati</taxon>
        <taxon>Bacillota</taxon>
        <taxon>Bacilli</taxon>
        <taxon>Bacillales</taxon>
        <taxon>Bacillaceae</taxon>
        <taxon>Bacillus</taxon>
    </lineage>
</organism>
<keyword evidence="3" id="KW-1185">Reference proteome</keyword>
<dbReference type="Proteomes" id="UP001312865">
    <property type="component" value="Unassembled WGS sequence"/>
</dbReference>
<feature type="transmembrane region" description="Helical" evidence="1">
    <location>
        <begin position="126"/>
        <end position="148"/>
    </location>
</feature>
<keyword evidence="1" id="KW-0812">Transmembrane</keyword>
<dbReference type="PANTHER" id="PTHR37305">
    <property type="entry name" value="INTEGRAL MEMBRANE PROTEIN-RELATED"/>
    <property type="match status" value="1"/>
</dbReference>
<accession>A0ABU8H8U9</accession>
<comment type="caution">
    <text evidence="2">The sequence shown here is derived from an EMBL/GenBank/DDBJ whole genome shotgun (WGS) entry which is preliminary data.</text>
</comment>
<proteinExistence type="predicted"/>
<feature type="transmembrane region" description="Helical" evidence="1">
    <location>
        <begin position="305"/>
        <end position="326"/>
    </location>
</feature>
<reference evidence="2 3" key="1">
    <citation type="journal article" date="2018" name="J. Microbiol.">
        <title>Bacillus spongiae sp. nov., isolated from sponge of Jeju Island.</title>
        <authorList>
            <person name="Lee G.E."/>
            <person name="Im W.T."/>
            <person name="Park J.S."/>
        </authorList>
    </citation>
    <scope>NUCLEOTIDE SEQUENCE [LARGE SCALE GENOMIC DNA]</scope>
    <source>
        <strain evidence="2 3">135PIL107-10</strain>
    </source>
</reference>
<gene>
    <name evidence="2" type="ORF">WAK64_01425</name>
</gene>
<name>A0ABU8H8U9_9BACI</name>
<feature type="transmembrane region" description="Helical" evidence="1">
    <location>
        <begin position="225"/>
        <end position="246"/>
    </location>
</feature>
<feature type="transmembrane region" description="Helical" evidence="1">
    <location>
        <begin position="253"/>
        <end position="274"/>
    </location>
</feature>
<sequence length="332" mass="37493">MLNLVRNEWMKITKQTGTKVMIGLLILFVIITGGIEKSISSQIEQDRQQIAIQAEDKDKWKEELLLQIESSENFLNDPQLSKELTEVQKLYYEKDLAINTYRVENHLPEELGNNVWRYMDNSKRNGITMVGLFMIIVAAGIVANEFTWGTIKLLLIRPTSRFQILLSKYITVLSFGLMLLGILFVISALVGFVLFGSPSGNNVHLAYVDGNVIEEPMAWFIIKDYLLSLIGVLMTTTMAFMISTLFRNSPLAIGVALTSLLVGELVVEFLALSFDWTKYILFANTDLTTYTQLDSPLVQGMTLEFSIAVLAVYFIIFIVLAFIPFMKRDVGA</sequence>
<dbReference type="PANTHER" id="PTHR37305:SF1">
    <property type="entry name" value="MEMBRANE PROTEIN"/>
    <property type="match status" value="1"/>
</dbReference>
<dbReference type="Pfam" id="PF12679">
    <property type="entry name" value="ABC2_membrane_2"/>
    <property type="match status" value="1"/>
</dbReference>
<protein>
    <submittedName>
        <fullName evidence="2">ABC transporter permease</fullName>
    </submittedName>
</protein>
<dbReference type="EMBL" id="JBBAXC010000001">
    <property type="protein sequence ID" value="MEI5905724.1"/>
    <property type="molecule type" value="Genomic_DNA"/>
</dbReference>
<keyword evidence="1" id="KW-1133">Transmembrane helix</keyword>
<evidence type="ECO:0000313" key="2">
    <source>
        <dbReference type="EMBL" id="MEI5905724.1"/>
    </source>
</evidence>
<dbReference type="RefSeq" id="WP_336585136.1">
    <property type="nucleotide sequence ID" value="NZ_JBBAXC010000001.1"/>
</dbReference>
<feature type="transmembrane region" description="Helical" evidence="1">
    <location>
        <begin position="169"/>
        <end position="195"/>
    </location>
</feature>
<evidence type="ECO:0000256" key="1">
    <source>
        <dbReference type="SAM" id="Phobius"/>
    </source>
</evidence>
<keyword evidence="1" id="KW-0472">Membrane</keyword>